<dbReference type="Proteomes" id="UP000270296">
    <property type="component" value="Unassembled WGS sequence"/>
</dbReference>
<evidence type="ECO:0000313" key="5">
    <source>
        <dbReference type="WBParaSite" id="SBAD_0000693701-mRNA-1"/>
    </source>
</evidence>
<protein>
    <submittedName>
        <fullName evidence="5">Chitin-binding type-2 domain-containing protein</fullName>
    </submittedName>
</protein>
<feature type="domain" description="Chitin-binding type-2" evidence="2">
    <location>
        <begin position="41"/>
        <end position="98"/>
    </location>
</feature>
<organism evidence="5">
    <name type="scientific">Soboliphyme baturini</name>
    <dbReference type="NCBI Taxonomy" id="241478"/>
    <lineage>
        <taxon>Eukaryota</taxon>
        <taxon>Metazoa</taxon>
        <taxon>Ecdysozoa</taxon>
        <taxon>Nematoda</taxon>
        <taxon>Enoplea</taxon>
        <taxon>Dorylaimia</taxon>
        <taxon>Dioctophymatida</taxon>
        <taxon>Dioctophymatoidea</taxon>
        <taxon>Soboliphymatidae</taxon>
        <taxon>Soboliphyme</taxon>
    </lineage>
</organism>
<dbReference type="SUPFAM" id="SSF57625">
    <property type="entry name" value="Invertebrate chitin-binding proteins"/>
    <property type="match status" value="1"/>
</dbReference>
<dbReference type="PROSITE" id="PS50940">
    <property type="entry name" value="CHIT_BIND_II"/>
    <property type="match status" value="1"/>
</dbReference>
<gene>
    <name evidence="3" type="ORF">SBAD_LOCUS6676</name>
</gene>
<reference evidence="5" key="1">
    <citation type="submission" date="2016-06" db="UniProtKB">
        <authorList>
            <consortium name="WormBaseParasite"/>
        </authorList>
    </citation>
    <scope>IDENTIFICATION</scope>
</reference>
<dbReference type="Gene3D" id="2.170.140.10">
    <property type="entry name" value="Chitin binding domain"/>
    <property type="match status" value="1"/>
</dbReference>
<name>A0A183ISS9_9BILA</name>
<reference evidence="3 4" key="2">
    <citation type="submission" date="2018-11" db="EMBL/GenBank/DDBJ databases">
        <authorList>
            <consortium name="Pathogen Informatics"/>
        </authorList>
    </citation>
    <scope>NUCLEOTIDE SEQUENCE [LARGE SCALE GENOMIC DNA]</scope>
</reference>
<keyword evidence="1" id="KW-0732">Signal</keyword>
<evidence type="ECO:0000313" key="3">
    <source>
        <dbReference type="EMBL" id="VDP10553.1"/>
    </source>
</evidence>
<evidence type="ECO:0000313" key="4">
    <source>
        <dbReference type="Proteomes" id="UP000270296"/>
    </source>
</evidence>
<dbReference type="Pfam" id="PF01607">
    <property type="entry name" value="CBM_14"/>
    <property type="match status" value="1"/>
</dbReference>
<proteinExistence type="predicted"/>
<dbReference type="InterPro" id="IPR002557">
    <property type="entry name" value="Chitin-bd_dom"/>
</dbReference>
<dbReference type="GO" id="GO:0005576">
    <property type="term" value="C:extracellular region"/>
    <property type="evidence" value="ECO:0007669"/>
    <property type="project" value="InterPro"/>
</dbReference>
<feature type="signal peptide" evidence="1">
    <location>
        <begin position="1"/>
        <end position="15"/>
    </location>
</feature>
<accession>A0A183ISS9</accession>
<dbReference type="AlphaFoldDB" id="A0A183ISS9"/>
<keyword evidence="4" id="KW-1185">Reference proteome</keyword>
<dbReference type="WBParaSite" id="SBAD_0000693701-mRNA-1">
    <property type="protein sequence ID" value="SBAD_0000693701-mRNA-1"/>
    <property type="gene ID" value="SBAD_0000693701"/>
</dbReference>
<evidence type="ECO:0000256" key="1">
    <source>
        <dbReference type="SAM" id="SignalP"/>
    </source>
</evidence>
<dbReference type="InterPro" id="IPR036508">
    <property type="entry name" value="Chitin-bd_dom_sf"/>
</dbReference>
<dbReference type="EMBL" id="UZAM01009943">
    <property type="protein sequence ID" value="VDP10553.1"/>
    <property type="molecule type" value="Genomic_DNA"/>
</dbReference>
<evidence type="ECO:0000259" key="2">
    <source>
        <dbReference type="PROSITE" id="PS50940"/>
    </source>
</evidence>
<feature type="chain" id="PRO_5043140238" evidence="1">
    <location>
        <begin position="16"/>
        <end position="107"/>
    </location>
</feature>
<dbReference type="GO" id="GO:0008061">
    <property type="term" value="F:chitin binding"/>
    <property type="evidence" value="ECO:0007669"/>
    <property type="project" value="InterPro"/>
</dbReference>
<dbReference type="SMART" id="SM00494">
    <property type="entry name" value="ChtBD2"/>
    <property type="match status" value="1"/>
</dbReference>
<sequence>MRELIVALCFAWCSAYYAVGKHEAAVAGVAAAPMPLQGDDGPQCTASTNGKFAMGPCEQAYYECVKGTRMVKTCSDNEVFDITLQQCVLYADAVDCVIADTMEQGDN</sequence>